<dbReference type="Gene3D" id="3.40.50.1000">
    <property type="entry name" value="HAD superfamily/HAD-like"/>
    <property type="match status" value="1"/>
</dbReference>
<evidence type="ECO:0000313" key="18">
    <source>
        <dbReference type="EMBL" id="MEH2557373.1"/>
    </source>
</evidence>
<keyword evidence="10" id="KW-0460">Magnesium</keyword>
<dbReference type="PANTHER" id="PTHR43520">
    <property type="entry name" value="ATP7, ISOFORM B"/>
    <property type="match status" value="1"/>
</dbReference>
<dbReference type="PRINTS" id="PR00119">
    <property type="entry name" value="CATATPASE"/>
</dbReference>
<dbReference type="Proteomes" id="UP001364224">
    <property type="component" value="Unassembled WGS sequence"/>
</dbReference>
<feature type="transmembrane region" description="Helical" evidence="15">
    <location>
        <begin position="644"/>
        <end position="664"/>
    </location>
</feature>
<feature type="transmembrane region" description="Helical" evidence="15">
    <location>
        <begin position="90"/>
        <end position="113"/>
    </location>
</feature>
<evidence type="ECO:0000256" key="9">
    <source>
        <dbReference type="ARBA" id="ARBA00022840"/>
    </source>
</evidence>
<proteinExistence type="inferred from homology"/>
<dbReference type="Gene3D" id="2.70.150.10">
    <property type="entry name" value="Calcium-transporting ATPase, cytoplasmic transduction domain A"/>
    <property type="match status" value="1"/>
</dbReference>
<dbReference type="NCBIfam" id="TIGR01525">
    <property type="entry name" value="ATPase-IB_hvy"/>
    <property type="match status" value="1"/>
</dbReference>
<feature type="region of interest" description="Disordered" evidence="16">
    <location>
        <begin position="697"/>
        <end position="719"/>
    </location>
</feature>
<reference evidence="18 19" key="1">
    <citation type="submission" date="2024-02" db="EMBL/GenBank/DDBJ databases">
        <title>Adaptive strategies in a cosmopolitan and abundant soil bacterium.</title>
        <authorList>
            <person name="Carini P."/>
        </authorList>
    </citation>
    <scope>NUCLEOTIDE SEQUENCE [LARGE SCALE GENOMIC DNA]</scope>
    <source>
        <strain evidence="18 19">AZCC 1608</strain>
    </source>
</reference>
<keyword evidence="14 15" id="KW-0472">Membrane</keyword>
<dbReference type="Pfam" id="PF00122">
    <property type="entry name" value="E1-E2_ATPase"/>
    <property type="match status" value="1"/>
</dbReference>
<gene>
    <name evidence="18" type="ORF">V1286_004902</name>
</gene>
<dbReference type="Gene3D" id="3.40.1110.10">
    <property type="entry name" value="Calcium-transporting ATPase, cytoplasmic domain N"/>
    <property type="match status" value="1"/>
</dbReference>
<comment type="similarity">
    <text evidence="2 15">Belongs to the cation transport ATPase (P-type) (TC 3.A.3) family. Type IB subfamily.</text>
</comment>
<dbReference type="InterPro" id="IPR023299">
    <property type="entry name" value="ATPase_P-typ_cyto_dom_N"/>
</dbReference>
<evidence type="ECO:0000256" key="10">
    <source>
        <dbReference type="ARBA" id="ARBA00022842"/>
    </source>
</evidence>
<keyword evidence="9 15" id="KW-0067">ATP-binding</keyword>
<evidence type="ECO:0000256" key="15">
    <source>
        <dbReference type="RuleBase" id="RU362081"/>
    </source>
</evidence>
<evidence type="ECO:0000313" key="19">
    <source>
        <dbReference type="Proteomes" id="UP001364224"/>
    </source>
</evidence>
<keyword evidence="4 15" id="KW-1003">Cell membrane</keyword>
<dbReference type="SFLD" id="SFLDF00027">
    <property type="entry name" value="p-type_atpase"/>
    <property type="match status" value="1"/>
</dbReference>
<keyword evidence="6 15" id="KW-0812">Transmembrane</keyword>
<dbReference type="EMBL" id="JAZHRV010000001">
    <property type="protein sequence ID" value="MEH2557373.1"/>
    <property type="molecule type" value="Genomic_DNA"/>
</dbReference>
<evidence type="ECO:0000256" key="5">
    <source>
        <dbReference type="ARBA" id="ARBA00022553"/>
    </source>
</evidence>
<comment type="subcellular location">
    <subcellularLocation>
        <location evidence="1">Cell membrane</location>
        <topology evidence="1">Multi-pass membrane protein</topology>
    </subcellularLocation>
</comment>
<dbReference type="InterPro" id="IPR023298">
    <property type="entry name" value="ATPase_P-typ_TM_dom_sf"/>
</dbReference>
<keyword evidence="5" id="KW-0597">Phosphoprotein</keyword>
<dbReference type="InterPro" id="IPR044492">
    <property type="entry name" value="P_typ_ATPase_HD_dom"/>
</dbReference>
<dbReference type="PROSITE" id="PS00154">
    <property type="entry name" value="ATPASE_E1_E2"/>
    <property type="match status" value="1"/>
</dbReference>
<feature type="transmembrane region" description="Helical" evidence="15">
    <location>
        <begin position="153"/>
        <end position="171"/>
    </location>
</feature>
<comment type="caution">
    <text evidence="18">The sequence shown here is derived from an EMBL/GenBank/DDBJ whole genome shotgun (WGS) entry which is preliminary data.</text>
</comment>
<dbReference type="SUPFAM" id="SSF56784">
    <property type="entry name" value="HAD-like"/>
    <property type="match status" value="1"/>
</dbReference>
<keyword evidence="8 15" id="KW-0547">Nucleotide-binding</keyword>
<dbReference type="InterPro" id="IPR001757">
    <property type="entry name" value="P_typ_ATPase"/>
</dbReference>
<dbReference type="InterPro" id="IPR036412">
    <property type="entry name" value="HAD-like_sf"/>
</dbReference>
<dbReference type="InterPro" id="IPR023214">
    <property type="entry name" value="HAD_sf"/>
</dbReference>
<dbReference type="NCBIfam" id="TIGR01511">
    <property type="entry name" value="ATPase-IB1_Cu"/>
    <property type="match status" value="1"/>
</dbReference>
<evidence type="ECO:0000259" key="17">
    <source>
        <dbReference type="Pfam" id="PF00122"/>
    </source>
</evidence>
<evidence type="ECO:0000256" key="8">
    <source>
        <dbReference type="ARBA" id="ARBA00022741"/>
    </source>
</evidence>
<evidence type="ECO:0000256" key="4">
    <source>
        <dbReference type="ARBA" id="ARBA00022475"/>
    </source>
</evidence>
<feature type="compositionally biased region" description="Low complexity" evidence="16">
    <location>
        <begin position="698"/>
        <end position="719"/>
    </location>
</feature>
<dbReference type="SUPFAM" id="SSF81665">
    <property type="entry name" value="Calcium ATPase, transmembrane domain M"/>
    <property type="match status" value="1"/>
</dbReference>
<dbReference type="SFLD" id="SFLDG00002">
    <property type="entry name" value="C1.7:_P-type_atpase_like"/>
    <property type="match status" value="1"/>
</dbReference>
<evidence type="ECO:0000256" key="13">
    <source>
        <dbReference type="ARBA" id="ARBA00023065"/>
    </source>
</evidence>
<dbReference type="SUPFAM" id="SSF81653">
    <property type="entry name" value="Calcium ATPase, transduction domain A"/>
    <property type="match status" value="1"/>
</dbReference>
<organism evidence="18 19">
    <name type="scientific">Bradyrhizobium algeriense</name>
    <dbReference type="NCBI Taxonomy" id="634784"/>
    <lineage>
        <taxon>Bacteria</taxon>
        <taxon>Pseudomonadati</taxon>
        <taxon>Pseudomonadota</taxon>
        <taxon>Alphaproteobacteria</taxon>
        <taxon>Hyphomicrobiales</taxon>
        <taxon>Nitrobacteraceae</taxon>
        <taxon>Bradyrhizobium</taxon>
    </lineage>
</organism>
<feature type="transmembrane region" description="Helical" evidence="15">
    <location>
        <begin position="54"/>
        <end position="78"/>
    </location>
</feature>
<evidence type="ECO:0000256" key="12">
    <source>
        <dbReference type="ARBA" id="ARBA00022989"/>
    </source>
</evidence>
<dbReference type="SFLD" id="SFLDS00003">
    <property type="entry name" value="Haloacid_Dehalogenase"/>
    <property type="match status" value="1"/>
</dbReference>
<keyword evidence="13" id="KW-0406">Ion transport</keyword>
<feature type="transmembrane region" description="Helical" evidence="15">
    <location>
        <begin position="304"/>
        <end position="326"/>
    </location>
</feature>
<evidence type="ECO:0000256" key="6">
    <source>
        <dbReference type="ARBA" id="ARBA00022692"/>
    </source>
</evidence>
<keyword evidence="12 15" id="KW-1133">Transmembrane helix</keyword>
<feature type="transmembrane region" description="Helical" evidence="15">
    <location>
        <begin position="670"/>
        <end position="688"/>
    </location>
</feature>
<keyword evidence="11" id="KW-1278">Translocase</keyword>
<accession>A0ABU8BFQ4</accession>
<name>A0ABU8BFQ4_9BRAD</name>
<keyword evidence="7 15" id="KW-0479">Metal-binding</keyword>
<evidence type="ECO:0000256" key="1">
    <source>
        <dbReference type="ARBA" id="ARBA00004651"/>
    </source>
</evidence>
<dbReference type="NCBIfam" id="TIGR01494">
    <property type="entry name" value="ATPase_P-type"/>
    <property type="match status" value="1"/>
</dbReference>
<keyword evidence="19" id="KW-1185">Reference proteome</keyword>
<dbReference type="RefSeq" id="WP_334483490.1">
    <property type="nucleotide sequence ID" value="NZ_JAZHRV010000001.1"/>
</dbReference>
<dbReference type="InterPro" id="IPR059000">
    <property type="entry name" value="ATPase_P-type_domA"/>
</dbReference>
<evidence type="ECO:0000256" key="7">
    <source>
        <dbReference type="ARBA" id="ARBA00022723"/>
    </source>
</evidence>
<sequence>MTAQDHALCSHCLLPIGRRAMRLTVNGEACAFCCYGCCIAYQVKHGKTEEWEAAWLLIRLGVGGFLSMNIMLFSLLLYSDAFSGADAEMLPWIHLLLWLFATPAVIILGGPFLREAWLHGMEGRLTSSALIVLGVGAAYFYSAFATIEGSPQVYFDTATMVLMLFTAGYYLDAAGRARAARDLQPLLAAESEWATVVIGDGEYRRPVREVDAGVLVRVRPGERIPVDGVIMEGESHTDEALLTGESRQIAKGVGSHVIAGSINLDGPLLIQSRGVANATRWAQICRSVRDALIRRSPSQRLADNIVGVFVPIILVLGIGASVYWAQHLSFDRALLIGLAVLVVACPCAVGLAAPMATSLGIGRLARHGCLVRDPAALEALARIRLIAFDKTGTLTSGQARVVAIDSDGTSADAVLAHAAGLERHSEHGLARAIAAAAAARGLEPVAIHDVRVVPGRGIRGKSDGRIVAAGSAALMRELGWSLTPNLAEHGRQREASSHSVIYVGWGEQAYAALSLDDTPLPEARSTVEALRRRGVRVTLLTGDLPAAAVRIAAAVGIETGDIEAGLTPEAKRAALGRRRHDHGMAAMVGDGLNDAPVLAGADVGIAVGSATDLAREAAAVVLPPEGLRTLPWVIDVARAVRATILTNLAWAFGYNLIAIGLAMVGVLQPVLAAAVMAGSSIVVVLNSLRLERLPEPVPSAAAESAPASRSTATSNQKAA</sequence>
<feature type="domain" description="P-type ATPase A" evidence="17">
    <location>
        <begin position="192"/>
        <end position="288"/>
    </location>
</feature>
<evidence type="ECO:0000256" key="16">
    <source>
        <dbReference type="SAM" id="MobiDB-lite"/>
    </source>
</evidence>
<feature type="transmembrane region" description="Helical" evidence="15">
    <location>
        <begin position="332"/>
        <end position="353"/>
    </location>
</feature>
<evidence type="ECO:0000256" key="3">
    <source>
        <dbReference type="ARBA" id="ARBA00022448"/>
    </source>
</evidence>
<dbReference type="Pfam" id="PF00702">
    <property type="entry name" value="Hydrolase"/>
    <property type="match status" value="1"/>
</dbReference>
<dbReference type="InterPro" id="IPR018303">
    <property type="entry name" value="ATPase_P-typ_P_site"/>
</dbReference>
<protein>
    <submittedName>
        <fullName evidence="18">Cu2+-exporting ATPase</fullName>
    </submittedName>
</protein>
<dbReference type="InterPro" id="IPR008250">
    <property type="entry name" value="ATPase_P-typ_transduc_dom_A_sf"/>
</dbReference>
<evidence type="ECO:0000256" key="2">
    <source>
        <dbReference type="ARBA" id="ARBA00006024"/>
    </source>
</evidence>
<feature type="transmembrane region" description="Helical" evidence="15">
    <location>
        <begin position="125"/>
        <end position="147"/>
    </location>
</feature>
<keyword evidence="3" id="KW-0813">Transport</keyword>
<evidence type="ECO:0000256" key="14">
    <source>
        <dbReference type="ARBA" id="ARBA00023136"/>
    </source>
</evidence>
<evidence type="ECO:0000256" key="11">
    <source>
        <dbReference type="ARBA" id="ARBA00022967"/>
    </source>
</evidence>
<dbReference type="InterPro" id="IPR027256">
    <property type="entry name" value="P-typ_ATPase_IB"/>
</dbReference>
<dbReference type="PANTHER" id="PTHR43520:SF5">
    <property type="entry name" value="CATION-TRANSPORTING P-TYPE ATPASE-RELATED"/>
    <property type="match status" value="1"/>
</dbReference>